<dbReference type="PANTHER" id="PTHR42693">
    <property type="entry name" value="ARYLSULFATASE FAMILY MEMBER"/>
    <property type="match status" value="1"/>
</dbReference>
<evidence type="ECO:0000256" key="6">
    <source>
        <dbReference type="SAM" id="SignalP"/>
    </source>
</evidence>
<feature type="region of interest" description="Disordered" evidence="5">
    <location>
        <begin position="765"/>
        <end position="795"/>
    </location>
</feature>
<dbReference type="Gene3D" id="3.40.720.10">
    <property type="entry name" value="Alkaline Phosphatase, subunit A"/>
    <property type="match status" value="1"/>
</dbReference>
<dbReference type="AlphaFoldDB" id="A0A813DWZ1"/>
<gene>
    <name evidence="8" type="ORF">PGLA1383_LOCUS12596</name>
    <name evidence="9" type="ORF">PGLA1383_LOCUS25402</name>
</gene>
<evidence type="ECO:0000256" key="3">
    <source>
        <dbReference type="ARBA" id="ARBA00022801"/>
    </source>
</evidence>
<keyword evidence="4" id="KW-0106">Calcium</keyword>
<evidence type="ECO:0000256" key="4">
    <source>
        <dbReference type="ARBA" id="ARBA00022837"/>
    </source>
</evidence>
<keyword evidence="10" id="KW-1185">Reference proteome</keyword>
<feature type="signal peptide" evidence="6">
    <location>
        <begin position="1"/>
        <end position="40"/>
    </location>
</feature>
<dbReference type="Pfam" id="PF00884">
    <property type="entry name" value="Sulfatase"/>
    <property type="match status" value="1"/>
</dbReference>
<proteinExistence type="inferred from homology"/>
<evidence type="ECO:0000256" key="2">
    <source>
        <dbReference type="ARBA" id="ARBA00022723"/>
    </source>
</evidence>
<sequence length="795" mass="87584">MLFFFFFTQLLATMYSPNRRGREAAFLVAFLFTTSASAAASNVRPNFLFLLVDDLGYGDVDICPEGMPYEFCALKPDTPGRALHLRTPRLKQLASEGMIMTNWYAPRSICSPSRAALLSGRDPVRYAGVDHFSRIYAASSVRGGFPRSEITSAEYLRDLGYTTGYVGKWHSGIGNGEDPTYYAPWNNGFDEVYFWVGGSNGEPCHNGVQNPPGDNNIYHMCTFSSVVNRSGVVVEQPIRWENASSRALANALDFIDHHAQDVLPWFLQYSFTQVHVPWVPSRFFVSDTVGRIWLDMVSEVDFAIGSLLDLLQAKGIEDNTVVIVTSDNGPYLEFASTFCPQNCRNQVPNSGKPENWGCTICARDTVSLPGPLKGGKGQVFEGGVRVPGIWRWPGKIPAGTVNPTITSSLDFLPTAVALAGGAVLPDVPLDGRDISETLFNPPAADSEPTGEFFYWCGAQIFAVRMGRHKVFFVTQKHVGKTINSTTPADYCAQTGQCCVGSPTRLCSCFYVEVHDPPLVLDLVSNIGENLSQRLDPASPDTQALVHLAATRRLEKLRSVGQERGRLQPASCGVFEKKFSTTVGSMSAVQLMEMLPLLPALMTVDECYGSKNQSELPLPLVKSLQRCGLKPDEPVGCPAIPVKCQMPEFSPYENCSLTTPMGRSCANRRPCGQQSGYLGPFEHVNPGLPDGNESWCGAFLQPGGTSHYPERLLASVCEWQDRFPAITWCRPQICATAESDQQCRLIEQFGLNNVPTGMIWNEAYPDDHRQSQRQPTPTPPREDQDEWPSSSNILLE</sequence>
<dbReference type="OMA" id="IAPGLWI"/>
<dbReference type="InterPro" id="IPR017850">
    <property type="entry name" value="Alkaline_phosphatase_core_sf"/>
</dbReference>
<evidence type="ECO:0000259" key="7">
    <source>
        <dbReference type="Pfam" id="PF00884"/>
    </source>
</evidence>
<evidence type="ECO:0000313" key="8">
    <source>
        <dbReference type="EMBL" id="CAE8594020.1"/>
    </source>
</evidence>
<comment type="similarity">
    <text evidence="1">Belongs to the sulfatase family.</text>
</comment>
<evidence type="ECO:0000313" key="10">
    <source>
        <dbReference type="Proteomes" id="UP000654075"/>
    </source>
</evidence>
<keyword evidence="2" id="KW-0479">Metal-binding</keyword>
<dbReference type="OrthoDB" id="436918at2759"/>
<dbReference type="Pfam" id="PF14707">
    <property type="entry name" value="Sulfatase_C"/>
    <property type="match status" value="1"/>
</dbReference>
<dbReference type="EMBL" id="CAJNNV010006752">
    <property type="protein sequence ID" value="CAE8594020.1"/>
    <property type="molecule type" value="Genomic_DNA"/>
</dbReference>
<feature type="compositionally biased region" description="Polar residues" evidence="5">
    <location>
        <begin position="786"/>
        <end position="795"/>
    </location>
</feature>
<reference evidence="8" key="1">
    <citation type="submission" date="2021-02" db="EMBL/GenBank/DDBJ databases">
        <authorList>
            <person name="Dougan E. K."/>
            <person name="Rhodes N."/>
            <person name="Thang M."/>
            <person name="Chan C."/>
        </authorList>
    </citation>
    <scope>NUCLEOTIDE SEQUENCE</scope>
</reference>
<evidence type="ECO:0000313" key="9">
    <source>
        <dbReference type="EMBL" id="CAE8607470.1"/>
    </source>
</evidence>
<dbReference type="GO" id="GO:0046872">
    <property type="term" value="F:metal ion binding"/>
    <property type="evidence" value="ECO:0007669"/>
    <property type="project" value="UniProtKB-KW"/>
</dbReference>
<feature type="domain" description="Sulfatase N-terminal" evidence="7">
    <location>
        <begin position="45"/>
        <end position="420"/>
    </location>
</feature>
<dbReference type="InterPro" id="IPR024607">
    <property type="entry name" value="Sulfatase_CS"/>
</dbReference>
<dbReference type="EMBL" id="CAJNNV010021666">
    <property type="protein sequence ID" value="CAE8607470.1"/>
    <property type="molecule type" value="Genomic_DNA"/>
</dbReference>
<dbReference type="Gene3D" id="3.30.1120.10">
    <property type="match status" value="1"/>
</dbReference>
<accession>A0A813DWZ1</accession>
<dbReference type="InterPro" id="IPR050738">
    <property type="entry name" value="Sulfatase"/>
</dbReference>
<dbReference type="GO" id="GO:0004065">
    <property type="term" value="F:arylsulfatase activity"/>
    <property type="evidence" value="ECO:0007669"/>
    <property type="project" value="TreeGrafter"/>
</dbReference>
<dbReference type="PANTHER" id="PTHR42693:SF49">
    <property type="entry name" value="SULFATASE N-TERMINAL DOMAIN-CONTAINING PROTEIN"/>
    <property type="match status" value="1"/>
</dbReference>
<keyword evidence="3" id="KW-0378">Hydrolase</keyword>
<protein>
    <recommendedName>
        <fullName evidence="7">Sulfatase N-terminal domain-containing protein</fullName>
    </recommendedName>
</protein>
<dbReference type="InterPro" id="IPR000917">
    <property type="entry name" value="Sulfatase_N"/>
</dbReference>
<keyword evidence="6" id="KW-0732">Signal</keyword>
<dbReference type="Proteomes" id="UP000654075">
    <property type="component" value="Unassembled WGS sequence"/>
</dbReference>
<dbReference type="PROSITE" id="PS00149">
    <property type="entry name" value="SULFATASE_2"/>
    <property type="match status" value="1"/>
</dbReference>
<evidence type="ECO:0000256" key="1">
    <source>
        <dbReference type="ARBA" id="ARBA00008779"/>
    </source>
</evidence>
<feature type="chain" id="PRO_5035682204" description="Sulfatase N-terminal domain-containing protein" evidence="6">
    <location>
        <begin position="41"/>
        <end position="795"/>
    </location>
</feature>
<name>A0A813DWZ1_POLGL</name>
<organism evidence="8 10">
    <name type="scientific">Polarella glacialis</name>
    <name type="common">Dinoflagellate</name>
    <dbReference type="NCBI Taxonomy" id="89957"/>
    <lineage>
        <taxon>Eukaryota</taxon>
        <taxon>Sar</taxon>
        <taxon>Alveolata</taxon>
        <taxon>Dinophyceae</taxon>
        <taxon>Suessiales</taxon>
        <taxon>Suessiaceae</taxon>
        <taxon>Polarella</taxon>
    </lineage>
</organism>
<dbReference type="SUPFAM" id="SSF53649">
    <property type="entry name" value="Alkaline phosphatase-like"/>
    <property type="match status" value="1"/>
</dbReference>
<comment type="caution">
    <text evidence="8">The sequence shown here is derived from an EMBL/GenBank/DDBJ whole genome shotgun (WGS) entry which is preliminary data.</text>
</comment>
<evidence type="ECO:0000256" key="5">
    <source>
        <dbReference type="SAM" id="MobiDB-lite"/>
    </source>
</evidence>